<keyword evidence="7 13" id="KW-0418">Kinase</keyword>
<dbReference type="Gene3D" id="3.30.565.10">
    <property type="entry name" value="Histidine kinase-like ATPase, C-terminal domain"/>
    <property type="match status" value="1"/>
</dbReference>
<keyword evidence="5" id="KW-0808">Transferase</keyword>
<keyword evidence="4" id="KW-1003">Cell membrane</keyword>
<dbReference type="EMBL" id="JAFBEH010000008">
    <property type="protein sequence ID" value="MBM7642290.1"/>
    <property type="molecule type" value="Genomic_DNA"/>
</dbReference>
<comment type="catalytic activity">
    <reaction evidence="1">
        <text>ATP + protein L-histidine = ADP + protein N-phospho-L-histidine.</text>
        <dbReference type="EC" id="2.7.13.3"/>
    </reaction>
</comment>
<organism evidence="13 14">
    <name type="scientific">Streptococcus loxodontisalivarius</name>
    <dbReference type="NCBI Taxonomy" id="1349415"/>
    <lineage>
        <taxon>Bacteria</taxon>
        <taxon>Bacillati</taxon>
        <taxon>Bacillota</taxon>
        <taxon>Bacilli</taxon>
        <taxon>Lactobacillales</taxon>
        <taxon>Streptococcaceae</taxon>
        <taxon>Streptococcus</taxon>
    </lineage>
</organism>
<dbReference type="PANTHER" id="PTHR45453">
    <property type="entry name" value="PHOSPHATE REGULON SENSOR PROTEIN PHOR"/>
    <property type="match status" value="1"/>
</dbReference>
<sequence>MILKFFKEYLAWYITYMVLLFLFYATFYLYQLPMAYFGMSLVFNLVLFSLFSAFQYYQFSRKMLTLRDLRDSDSFDFNLRPSDLAYRELLMKQKRLSDEDYAQIKSQLEQSQAMIKLWSHQMKVPLSALSLMSQTNRLEQSEVDQQLTYLQQYVETLLTYLKFHQHKDDFRFEQVSVRRLVLDLVKKNAVSCLAKELSVTVDGDWLLVTDGKWLSFALGQILDNAIKYSKKGGQIHIQIRDQEISLQDQGIGILEEDLPRLFEEGFTGFNGHEHKKATGLGLYISKQILDSLTLDIKIDSQIDIGTTVRILKTEKRS</sequence>
<feature type="domain" description="Histidine kinase" evidence="12">
    <location>
        <begin position="117"/>
        <end position="310"/>
    </location>
</feature>
<keyword evidence="8 11" id="KW-1133">Transmembrane helix</keyword>
<evidence type="ECO:0000256" key="3">
    <source>
        <dbReference type="ARBA" id="ARBA00012438"/>
    </source>
</evidence>
<evidence type="ECO:0000256" key="5">
    <source>
        <dbReference type="ARBA" id="ARBA00022679"/>
    </source>
</evidence>
<dbReference type="InterPro" id="IPR005467">
    <property type="entry name" value="His_kinase_dom"/>
</dbReference>
<dbReference type="PANTHER" id="PTHR45453:SF2">
    <property type="entry name" value="HISTIDINE KINASE"/>
    <property type="match status" value="1"/>
</dbReference>
<keyword evidence="10 11" id="KW-0472">Membrane</keyword>
<keyword evidence="6 11" id="KW-0812">Transmembrane</keyword>
<dbReference type="RefSeq" id="WP_205009141.1">
    <property type="nucleotide sequence ID" value="NZ_JAFBEH010000008.1"/>
</dbReference>
<evidence type="ECO:0000256" key="10">
    <source>
        <dbReference type="ARBA" id="ARBA00023136"/>
    </source>
</evidence>
<name>A0ABS2PQM5_9STRE</name>
<evidence type="ECO:0000256" key="2">
    <source>
        <dbReference type="ARBA" id="ARBA00004651"/>
    </source>
</evidence>
<dbReference type="PROSITE" id="PS50109">
    <property type="entry name" value="HIS_KIN"/>
    <property type="match status" value="1"/>
</dbReference>
<keyword evidence="14" id="KW-1185">Reference proteome</keyword>
<evidence type="ECO:0000256" key="8">
    <source>
        <dbReference type="ARBA" id="ARBA00022989"/>
    </source>
</evidence>
<proteinExistence type="predicted"/>
<evidence type="ECO:0000256" key="11">
    <source>
        <dbReference type="SAM" id="Phobius"/>
    </source>
</evidence>
<dbReference type="InterPro" id="IPR003594">
    <property type="entry name" value="HATPase_dom"/>
</dbReference>
<dbReference type="SMART" id="SM00387">
    <property type="entry name" value="HATPase_c"/>
    <property type="match status" value="1"/>
</dbReference>
<comment type="caution">
    <text evidence="13">The sequence shown here is derived from an EMBL/GenBank/DDBJ whole genome shotgun (WGS) entry which is preliminary data.</text>
</comment>
<dbReference type="SUPFAM" id="SSF55874">
    <property type="entry name" value="ATPase domain of HSP90 chaperone/DNA topoisomerase II/histidine kinase"/>
    <property type="match status" value="1"/>
</dbReference>
<feature type="transmembrane region" description="Helical" evidence="11">
    <location>
        <begin position="9"/>
        <end position="30"/>
    </location>
</feature>
<evidence type="ECO:0000256" key="9">
    <source>
        <dbReference type="ARBA" id="ARBA00023012"/>
    </source>
</evidence>
<evidence type="ECO:0000256" key="7">
    <source>
        <dbReference type="ARBA" id="ARBA00022777"/>
    </source>
</evidence>
<feature type="transmembrane region" description="Helical" evidence="11">
    <location>
        <begin position="36"/>
        <end position="57"/>
    </location>
</feature>
<protein>
    <recommendedName>
        <fullName evidence="3">histidine kinase</fullName>
        <ecNumber evidence="3">2.7.13.3</ecNumber>
    </recommendedName>
</protein>
<evidence type="ECO:0000259" key="12">
    <source>
        <dbReference type="PROSITE" id="PS50109"/>
    </source>
</evidence>
<comment type="subcellular location">
    <subcellularLocation>
        <location evidence="2">Cell membrane</location>
        <topology evidence="2">Multi-pass membrane protein</topology>
    </subcellularLocation>
</comment>
<keyword evidence="9" id="KW-0902">Two-component regulatory system</keyword>
<evidence type="ECO:0000313" key="13">
    <source>
        <dbReference type="EMBL" id="MBM7642290.1"/>
    </source>
</evidence>
<evidence type="ECO:0000256" key="1">
    <source>
        <dbReference type="ARBA" id="ARBA00000085"/>
    </source>
</evidence>
<evidence type="ECO:0000256" key="4">
    <source>
        <dbReference type="ARBA" id="ARBA00022475"/>
    </source>
</evidence>
<dbReference type="GO" id="GO:0016301">
    <property type="term" value="F:kinase activity"/>
    <property type="evidence" value="ECO:0007669"/>
    <property type="project" value="UniProtKB-KW"/>
</dbReference>
<reference evidence="13 14" key="1">
    <citation type="submission" date="2021-01" db="EMBL/GenBank/DDBJ databases">
        <title>Genomic Encyclopedia of Type Strains, Phase IV (KMG-IV): sequencing the most valuable type-strain genomes for metagenomic binning, comparative biology and taxonomic classification.</title>
        <authorList>
            <person name="Goeker M."/>
        </authorList>
    </citation>
    <scope>NUCLEOTIDE SEQUENCE [LARGE SCALE GENOMIC DNA]</scope>
    <source>
        <strain evidence="13 14">DSM 27382</strain>
    </source>
</reference>
<evidence type="ECO:0000313" key="14">
    <source>
        <dbReference type="Proteomes" id="UP000697472"/>
    </source>
</evidence>
<dbReference type="Proteomes" id="UP000697472">
    <property type="component" value="Unassembled WGS sequence"/>
</dbReference>
<evidence type="ECO:0000256" key="6">
    <source>
        <dbReference type="ARBA" id="ARBA00022692"/>
    </source>
</evidence>
<dbReference type="InterPro" id="IPR036890">
    <property type="entry name" value="HATPase_C_sf"/>
</dbReference>
<dbReference type="Pfam" id="PF02518">
    <property type="entry name" value="HATPase_c"/>
    <property type="match status" value="1"/>
</dbReference>
<dbReference type="EC" id="2.7.13.3" evidence="3"/>
<accession>A0ABS2PQM5</accession>
<dbReference type="InterPro" id="IPR050351">
    <property type="entry name" value="BphY/WalK/GraS-like"/>
</dbReference>
<gene>
    <name evidence="13" type="ORF">JOC28_000585</name>
</gene>